<dbReference type="InterPro" id="IPR000182">
    <property type="entry name" value="GNAT_dom"/>
</dbReference>
<proteinExistence type="predicted"/>
<gene>
    <name evidence="4" type="ORF">FHR23_003018</name>
</gene>
<evidence type="ECO:0000313" key="5">
    <source>
        <dbReference type="Proteomes" id="UP000554342"/>
    </source>
</evidence>
<keyword evidence="5" id="KW-1185">Reference proteome</keyword>
<dbReference type="Gene3D" id="3.40.630.30">
    <property type="match status" value="1"/>
</dbReference>
<name>A0A840Z232_9SPHN</name>
<keyword evidence="2" id="KW-0012">Acyltransferase</keyword>
<dbReference type="GO" id="GO:0016747">
    <property type="term" value="F:acyltransferase activity, transferring groups other than amino-acyl groups"/>
    <property type="evidence" value="ECO:0007669"/>
    <property type="project" value="InterPro"/>
</dbReference>
<dbReference type="CDD" id="cd04301">
    <property type="entry name" value="NAT_SF"/>
    <property type="match status" value="1"/>
</dbReference>
<evidence type="ECO:0000259" key="3">
    <source>
        <dbReference type="PROSITE" id="PS51186"/>
    </source>
</evidence>
<feature type="domain" description="N-acetyltransferase" evidence="3">
    <location>
        <begin position="52"/>
        <end position="192"/>
    </location>
</feature>
<protein>
    <submittedName>
        <fullName evidence="4">GNAT superfamily N-acetyltransferase</fullName>
    </submittedName>
</protein>
<dbReference type="InterPro" id="IPR016181">
    <property type="entry name" value="Acyl_CoA_acyltransferase"/>
</dbReference>
<dbReference type="PANTHER" id="PTHR43800">
    <property type="entry name" value="PEPTIDYL-LYSINE N-ACETYLTRANSFERASE YJAB"/>
    <property type="match status" value="1"/>
</dbReference>
<reference evidence="4 5" key="1">
    <citation type="submission" date="2020-08" db="EMBL/GenBank/DDBJ databases">
        <title>Genomic Encyclopedia of Type Strains, Phase IV (KMG-IV): sequencing the most valuable type-strain genomes for metagenomic binning, comparative biology and taxonomic classification.</title>
        <authorList>
            <person name="Goeker M."/>
        </authorList>
    </citation>
    <scope>NUCLEOTIDE SEQUENCE [LARGE SCALE GENOMIC DNA]</scope>
    <source>
        <strain evidence="4 5">DSM 27203</strain>
    </source>
</reference>
<dbReference type="Pfam" id="PF00583">
    <property type="entry name" value="Acetyltransf_1"/>
    <property type="match status" value="1"/>
</dbReference>
<keyword evidence="1 4" id="KW-0808">Transferase</keyword>
<dbReference type="PROSITE" id="PS51186">
    <property type="entry name" value="GNAT"/>
    <property type="match status" value="1"/>
</dbReference>
<evidence type="ECO:0000256" key="1">
    <source>
        <dbReference type="ARBA" id="ARBA00022679"/>
    </source>
</evidence>
<comment type="caution">
    <text evidence="4">The sequence shown here is derived from an EMBL/GenBank/DDBJ whole genome shotgun (WGS) entry which is preliminary data.</text>
</comment>
<organism evidence="4 5">
    <name type="scientific">Stakelama sediminis</name>
    <dbReference type="NCBI Taxonomy" id="463200"/>
    <lineage>
        <taxon>Bacteria</taxon>
        <taxon>Pseudomonadati</taxon>
        <taxon>Pseudomonadota</taxon>
        <taxon>Alphaproteobacteria</taxon>
        <taxon>Sphingomonadales</taxon>
        <taxon>Sphingomonadaceae</taxon>
        <taxon>Stakelama</taxon>
    </lineage>
</organism>
<dbReference type="PANTHER" id="PTHR43800:SF1">
    <property type="entry name" value="PEPTIDYL-LYSINE N-ACETYLTRANSFERASE YJAB"/>
    <property type="match status" value="1"/>
</dbReference>
<dbReference type="Proteomes" id="UP000554342">
    <property type="component" value="Unassembled WGS sequence"/>
</dbReference>
<evidence type="ECO:0000256" key="2">
    <source>
        <dbReference type="ARBA" id="ARBA00023315"/>
    </source>
</evidence>
<dbReference type="AlphaFoldDB" id="A0A840Z232"/>
<dbReference type="SUPFAM" id="SSF55729">
    <property type="entry name" value="Acyl-CoA N-acyltransferases (Nat)"/>
    <property type="match status" value="1"/>
</dbReference>
<accession>A0A840Z232</accession>
<evidence type="ECO:0000313" key="4">
    <source>
        <dbReference type="EMBL" id="MBB5720058.1"/>
    </source>
</evidence>
<sequence>MPHGTDTMALIPVAAEDLATVVTSLEMTTRPLPRPLPPSPFQLVHWTAPTTERYRTLFRRIGSPWLWYSRLVMTDAELHTLLDNPAIEVFAVTDRAGVELGMLELDFRERGQCELSFFGLVPELAGKGHGRWLMAHALTRAWRSGVSRVWVHTCTLDHPHALGFYRASGFTPFRRTIETFPDPRLIGILPRDAAPQIPLFEDMAS</sequence>
<dbReference type="EMBL" id="JACIJI010000008">
    <property type="protein sequence ID" value="MBB5720058.1"/>
    <property type="molecule type" value="Genomic_DNA"/>
</dbReference>